<evidence type="ECO:0000313" key="1">
    <source>
        <dbReference type="EMBL" id="CAJ2505931.1"/>
    </source>
</evidence>
<proteinExistence type="predicted"/>
<gene>
    <name evidence="1" type="ORF">KHLLAP_LOCUS6399</name>
</gene>
<dbReference type="EMBL" id="CAUWAG010000008">
    <property type="protein sequence ID" value="CAJ2505931.1"/>
    <property type="molecule type" value="Genomic_DNA"/>
</dbReference>
<reference evidence="1" key="1">
    <citation type="submission" date="2023-10" db="EMBL/GenBank/DDBJ databases">
        <authorList>
            <person name="Hackl T."/>
        </authorList>
    </citation>
    <scope>NUCLEOTIDE SEQUENCE</scope>
</reference>
<organism evidence="1 2">
    <name type="scientific">Anthostomella pinea</name>
    <dbReference type="NCBI Taxonomy" id="933095"/>
    <lineage>
        <taxon>Eukaryota</taxon>
        <taxon>Fungi</taxon>
        <taxon>Dikarya</taxon>
        <taxon>Ascomycota</taxon>
        <taxon>Pezizomycotina</taxon>
        <taxon>Sordariomycetes</taxon>
        <taxon>Xylariomycetidae</taxon>
        <taxon>Xylariales</taxon>
        <taxon>Xylariaceae</taxon>
        <taxon>Anthostomella</taxon>
    </lineage>
</organism>
<comment type="caution">
    <text evidence="1">The sequence shown here is derived from an EMBL/GenBank/DDBJ whole genome shotgun (WGS) entry which is preliminary data.</text>
</comment>
<protein>
    <submittedName>
        <fullName evidence="1">Uu.00g000610.m01.CDS01</fullName>
    </submittedName>
</protein>
<accession>A0AAI8VJU9</accession>
<dbReference type="AlphaFoldDB" id="A0AAI8VJU9"/>
<dbReference type="Proteomes" id="UP001295740">
    <property type="component" value="Unassembled WGS sequence"/>
</dbReference>
<evidence type="ECO:0000313" key="2">
    <source>
        <dbReference type="Proteomes" id="UP001295740"/>
    </source>
</evidence>
<keyword evidence="2" id="KW-1185">Reference proteome</keyword>
<name>A0AAI8VJU9_9PEZI</name>
<sequence length="190" mass="21904">MNAKEGDTVWLEIIHAMTLTHQGKHAPERYATAEKELRRIIERFRRIEATGSWYDEQIRHFAIKCSLAQIAHMQHDWEEAQRRWADVVAYGMESVTDWKGENYYIEVAKYSLADAQCSADMDPRVVIPPLVNTIRAIEGKRVTWMLGMGTFWLDYVHERMAPMADVLSKLNTTDTVEAKLAVLSVVAHEL</sequence>